<proteinExistence type="inferred from homology"/>
<evidence type="ECO:0000256" key="5">
    <source>
        <dbReference type="ARBA" id="ARBA00022692"/>
    </source>
</evidence>
<evidence type="ECO:0000256" key="9">
    <source>
        <dbReference type="ARBA" id="ARBA00022840"/>
    </source>
</evidence>
<evidence type="ECO:0000256" key="16">
    <source>
        <dbReference type="ARBA" id="ARBA00059328"/>
    </source>
</evidence>
<keyword evidence="2 17" id="KW-0813">Transport</keyword>
<evidence type="ECO:0000256" key="13">
    <source>
        <dbReference type="ARBA" id="ARBA00023065"/>
    </source>
</evidence>
<dbReference type="SUPFAM" id="SSF81653">
    <property type="entry name" value="Calcium ATPase, transduction domain A"/>
    <property type="match status" value="1"/>
</dbReference>
<keyword evidence="7 17" id="KW-0547">Nucleotide-binding</keyword>
<keyword evidence="12 17" id="KW-1133">Transmembrane helix</keyword>
<dbReference type="InterPro" id="IPR008250">
    <property type="entry name" value="ATPase_P-typ_transduc_dom_A_sf"/>
</dbReference>
<comment type="catalytic activity">
    <reaction evidence="15 17">
        <text>Ca(2+)(in) + ATP + H2O = Ca(2+)(out) + ADP + phosphate + H(+)</text>
        <dbReference type="Rhea" id="RHEA:18105"/>
        <dbReference type="ChEBI" id="CHEBI:15377"/>
        <dbReference type="ChEBI" id="CHEBI:15378"/>
        <dbReference type="ChEBI" id="CHEBI:29108"/>
        <dbReference type="ChEBI" id="CHEBI:30616"/>
        <dbReference type="ChEBI" id="CHEBI:43474"/>
        <dbReference type="ChEBI" id="CHEBI:456216"/>
        <dbReference type="EC" id="7.2.2.10"/>
    </reaction>
</comment>
<dbReference type="GO" id="GO:0006874">
    <property type="term" value="P:intracellular calcium ion homeostasis"/>
    <property type="evidence" value="ECO:0007669"/>
    <property type="project" value="TreeGrafter"/>
</dbReference>
<feature type="transmembrane region" description="Helical" evidence="17">
    <location>
        <begin position="1067"/>
        <end position="1092"/>
    </location>
</feature>
<comment type="caution">
    <text evidence="17">Lacks conserved residue(s) required for the propagation of feature annotation.</text>
</comment>
<dbReference type="PRINTS" id="PR00119">
    <property type="entry name" value="CATATPASE"/>
</dbReference>
<dbReference type="SFLD" id="SFLDG00002">
    <property type="entry name" value="C1.7:_P-type_atpase_like"/>
    <property type="match status" value="1"/>
</dbReference>
<dbReference type="Gene3D" id="2.70.150.10">
    <property type="entry name" value="Calcium-transporting ATPase, cytoplasmic transduction domain A"/>
    <property type="match status" value="1"/>
</dbReference>
<evidence type="ECO:0000313" key="23">
    <source>
        <dbReference type="Proteomes" id="UP001303760"/>
    </source>
</evidence>
<evidence type="ECO:0000256" key="3">
    <source>
        <dbReference type="ARBA" id="ARBA00022554"/>
    </source>
</evidence>
<evidence type="ECO:0000256" key="17">
    <source>
        <dbReference type="RuleBase" id="RU361146"/>
    </source>
</evidence>
<feature type="transmembrane region" description="Helical" evidence="17">
    <location>
        <begin position="1107"/>
        <end position="1126"/>
    </location>
</feature>
<dbReference type="GO" id="GO:0005774">
    <property type="term" value="C:vacuolar membrane"/>
    <property type="evidence" value="ECO:0007669"/>
    <property type="project" value="UniProtKB-SubCell"/>
</dbReference>
<dbReference type="PANTHER" id="PTHR24093">
    <property type="entry name" value="CATION TRANSPORTING ATPASE"/>
    <property type="match status" value="1"/>
</dbReference>
<keyword evidence="8 17" id="KW-0106">Calcium</keyword>
<dbReference type="FunFam" id="2.70.150.10:FF:000028">
    <property type="entry name" value="Calcium-transporting ATPase"/>
    <property type="match status" value="1"/>
</dbReference>
<evidence type="ECO:0000256" key="12">
    <source>
        <dbReference type="ARBA" id="ARBA00022989"/>
    </source>
</evidence>
<dbReference type="EC" id="7.2.2.10" evidence="17"/>
<feature type="domain" description="Cation-transporting P-type ATPase N-terminal" evidence="21">
    <location>
        <begin position="273"/>
        <end position="318"/>
    </location>
</feature>
<dbReference type="NCBIfam" id="TIGR01517">
    <property type="entry name" value="ATPase-IIB_Ca"/>
    <property type="match status" value="1"/>
</dbReference>
<feature type="compositionally biased region" description="Polar residues" evidence="18">
    <location>
        <begin position="117"/>
        <end position="145"/>
    </location>
</feature>
<dbReference type="Pfam" id="PF08282">
    <property type="entry name" value="Hydrolase_3"/>
    <property type="match status" value="1"/>
</dbReference>
<dbReference type="NCBIfam" id="TIGR01494">
    <property type="entry name" value="ATPase_P-type"/>
    <property type="match status" value="2"/>
</dbReference>
<dbReference type="PRINTS" id="PR00121">
    <property type="entry name" value="NAKATPASE"/>
</dbReference>
<evidence type="ECO:0000256" key="6">
    <source>
        <dbReference type="ARBA" id="ARBA00022723"/>
    </source>
</evidence>
<dbReference type="SFLD" id="SFLDF00027">
    <property type="entry name" value="p-type_atpase"/>
    <property type="match status" value="1"/>
</dbReference>
<dbReference type="InterPro" id="IPR044492">
    <property type="entry name" value="P_typ_ATPase_HD_dom"/>
</dbReference>
<dbReference type="PROSITE" id="PS00154">
    <property type="entry name" value="ATPASE_E1_E2"/>
    <property type="match status" value="1"/>
</dbReference>
<dbReference type="Gene3D" id="3.40.50.1000">
    <property type="entry name" value="HAD superfamily/HAD-like"/>
    <property type="match status" value="1"/>
</dbReference>
<accession>A0AAN7HJU3</accession>
<evidence type="ECO:0000256" key="10">
    <source>
        <dbReference type="ARBA" id="ARBA00022842"/>
    </source>
</evidence>
<dbReference type="GO" id="GO:0005886">
    <property type="term" value="C:plasma membrane"/>
    <property type="evidence" value="ECO:0007669"/>
    <property type="project" value="TreeGrafter"/>
</dbReference>
<evidence type="ECO:0000256" key="11">
    <source>
        <dbReference type="ARBA" id="ARBA00022967"/>
    </source>
</evidence>
<feature type="domain" description="P-type ATPase A" evidence="19">
    <location>
        <begin position="377"/>
        <end position="490"/>
    </location>
</feature>
<dbReference type="Gene3D" id="3.40.1110.10">
    <property type="entry name" value="Calcium-transporting ATPase, cytoplasmic domain N"/>
    <property type="match status" value="1"/>
</dbReference>
<keyword evidence="11" id="KW-1278">Translocase</keyword>
<dbReference type="SUPFAM" id="SSF81660">
    <property type="entry name" value="Metal cation-transporting ATPase, ATP-binding domain N"/>
    <property type="match status" value="1"/>
</dbReference>
<evidence type="ECO:0000256" key="2">
    <source>
        <dbReference type="ARBA" id="ARBA00022448"/>
    </source>
</evidence>
<feature type="region of interest" description="Disordered" evidence="18">
    <location>
        <begin position="1"/>
        <end position="181"/>
    </location>
</feature>
<keyword evidence="13 17" id="KW-0406">Ion transport</keyword>
<dbReference type="InterPro" id="IPR059000">
    <property type="entry name" value="ATPase_P-type_domA"/>
</dbReference>
<dbReference type="Pfam" id="PF00690">
    <property type="entry name" value="Cation_ATPase_N"/>
    <property type="match status" value="1"/>
</dbReference>
<evidence type="ECO:0000259" key="19">
    <source>
        <dbReference type="Pfam" id="PF00122"/>
    </source>
</evidence>
<keyword evidence="10" id="KW-0460">Magnesium</keyword>
<reference evidence="22" key="2">
    <citation type="submission" date="2023-05" db="EMBL/GenBank/DDBJ databases">
        <authorList>
            <consortium name="Lawrence Berkeley National Laboratory"/>
            <person name="Steindorff A."/>
            <person name="Hensen N."/>
            <person name="Bonometti L."/>
            <person name="Westerberg I."/>
            <person name="Brannstrom I.O."/>
            <person name="Guillou S."/>
            <person name="Cros-Aarteil S."/>
            <person name="Calhoun S."/>
            <person name="Haridas S."/>
            <person name="Kuo A."/>
            <person name="Mondo S."/>
            <person name="Pangilinan J."/>
            <person name="Riley R."/>
            <person name="Labutti K."/>
            <person name="Andreopoulos B."/>
            <person name="Lipzen A."/>
            <person name="Chen C."/>
            <person name="Yanf M."/>
            <person name="Daum C."/>
            <person name="Ng V."/>
            <person name="Clum A."/>
            <person name="Ohm R."/>
            <person name="Martin F."/>
            <person name="Silar P."/>
            <person name="Natvig D."/>
            <person name="Lalanne C."/>
            <person name="Gautier V."/>
            <person name="Ament-Velasquez S.L."/>
            <person name="Kruys A."/>
            <person name="Hutchinson M.I."/>
            <person name="Powell A.J."/>
            <person name="Barry K."/>
            <person name="Miller A.N."/>
            <person name="Grigoriev I.V."/>
            <person name="Debuchy R."/>
            <person name="Gladieux P."/>
            <person name="Thoren M.H."/>
            <person name="Johannesson H."/>
        </authorList>
    </citation>
    <scope>NUCLEOTIDE SEQUENCE</scope>
    <source>
        <strain evidence="22">CBS 532.94</strain>
    </source>
</reference>
<dbReference type="Pfam" id="PF13246">
    <property type="entry name" value="Cation_ATPase"/>
    <property type="match status" value="1"/>
</dbReference>
<name>A0AAN7HJU3_9PEZI</name>
<feature type="transmembrane region" description="Helical" evidence="17">
    <location>
        <begin position="1178"/>
        <end position="1201"/>
    </location>
</feature>
<evidence type="ECO:0000256" key="8">
    <source>
        <dbReference type="ARBA" id="ARBA00022837"/>
    </source>
</evidence>
<dbReference type="InterPro" id="IPR023299">
    <property type="entry name" value="ATPase_P-typ_cyto_dom_N"/>
</dbReference>
<feature type="transmembrane region" description="Helical" evidence="17">
    <location>
        <begin position="1326"/>
        <end position="1347"/>
    </location>
</feature>
<dbReference type="Pfam" id="PF00122">
    <property type="entry name" value="E1-E2_ATPase"/>
    <property type="match status" value="1"/>
</dbReference>
<feature type="region of interest" description="Disordered" evidence="18">
    <location>
        <begin position="241"/>
        <end position="281"/>
    </location>
</feature>
<evidence type="ECO:0000313" key="22">
    <source>
        <dbReference type="EMBL" id="KAK4242749.1"/>
    </source>
</evidence>
<feature type="domain" description="Cation-transporting P-type ATPase C-terminal" evidence="20">
    <location>
        <begin position="1025"/>
        <end position="1201"/>
    </location>
</feature>
<evidence type="ECO:0000259" key="21">
    <source>
        <dbReference type="Pfam" id="PF00690"/>
    </source>
</evidence>
<dbReference type="SUPFAM" id="SSF81665">
    <property type="entry name" value="Calcium ATPase, transmembrane domain M"/>
    <property type="match status" value="1"/>
</dbReference>
<comment type="function">
    <text evidence="16">This magnesium-dependent enzyme catalyzes the hydrolysis of ATP coupled with the transport of calcium. Transports the calcium to the vacuole and participates in the control of the cytosolic free calcium.</text>
</comment>
<dbReference type="Gene3D" id="1.20.1110.10">
    <property type="entry name" value="Calcium-transporting ATPase, transmembrane domain"/>
    <property type="match status" value="1"/>
</dbReference>
<feature type="transmembrane region" description="Helical" evidence="17">
    <location>
        <begin position="340"/>
        <end position="360"/>
    </location>
</feature>
<dbReference type="GO" id="GO:0046872">
    <property type="term" value="F:metal ion binding"/>
    <property type="evidence" value="ECO:0007669"/>
    <property type="project" value="UniProtKB-KW"/>
</dbReference>
<dbReference type="GO" id="GO:0005524">
    <property type="term" value="F:ATP binding"/>
    <property type="evidence" value="ECO:0007669"/>
    <property type="project" value="UniProtKB-KW"/>
</dbReference>
<dbReference type="FunFam" id="3.40.50.1000:FF:000018">
    <property type="entry name" value="Calcium-transporting ATPase"/>
    <property type="match status" value="1"/>
</dbReference>
<dbReference type="InterPro" id="IPR001757">
    <property type="entry name" value="P_typ_ATPase"/>
</dbReference>
<comment type="function">
    <text evidence="17">Catalyzes the hydrolysis of ATP coupled with the transport of calcium.</text>
</comment>
<comment type="similarity">
    <text evidence="17">Belongs to the cation transport ATPase (P-type) (TC 3.A.3) family.</text>
</comment>
<dbReference type="InterPro" id="IPR006408">
    <property type="entry name" value="P-type_ATPase_IIB"/>
</dbReference>
<dbReference type="GO" id="GO:0016887">
    <property type="term" value="F:ATP hydrolysis activity"/>
    <property type="evidence" value="ECO:0007669"/>
    <property type="project" value="InterPro"/>
</dbReference>
<dbReference type="GO" id="GO:0005388">
    <property type="term" value="F:P-type calcium transporter activity"/>
    <property type="evidence" value="ECO:0007669"/>
    <property type="project" value="UniProtKB-EC"/>
</dbReference>
<evidence type="ECO:0000259" key="20">
    <source>
        <dbReference type="Pfam" id="PF00689"/>
    </source>
</evidence>
<sequence>MDGDSAPARRPRAPTITIDTTAVSPGQAADPGPDAERGPPAVSTSPGAQASPIDAASGSHKRSSSQPRADASQAPRTSETRDSRPTSPHNVSHPLSFRGNGPTQNFLAVPNTERSRQNSVNSTDDARSVASSQGDTVVAGSSSGEKASPPIGDRSETDRIINDPDALKPDQGREDDFKVEDNPFAFSPGMLGKMFDPKSLSAFYKLGGLAGIEKGLRSNRHTGLSVDETALSGSVSFEDATSGASQKALTEGVGAGRPDSPPTASARHDSPNEAFSSRKRVFRDNRLPEKKGKSLLQLMWITYNDKVLILLSAAALVSLAIGLYQTFGQEHDPENPAVEWVEGVAIIVAIVIVVLVGSLNDYQKERQFAKLNKKKQDRLVKAVRSGKTAEISVYDILVGDVLKLEPGDMVPVDGILIEGFSVKCDESQATGESDIIRKRPADEVFAAIENRESLKKMDPFILSGSRVMEGAGSFLVTSTGVHSCYGRTMMALNEDPEITPLQSKLNVIAEYIAKLGGAVALLLFLVLFIIFLVRLPRQYAPLTPAEKGQHFIEIFIVVVTIVVVAIPEGLPLAVTLALAFATTRMLKDNNLVRHLKACEVMGNATTICSDKTGTLTQNKMQVVAGTVGTTHRFGTTAAPDEEQGAAEKEIRITEFVSTLSPEVKELVLKSISLNSTAFEGDNNGEQTFIGSKTETALLILARQHLAMGPVSEERANAKILHLIPFDSGRKCMGVVVQLDNGKARLYVKGASEIMLEKCTQILRDPSSGLAAAPMTEENRQTITKLIETYARNSLRTIGIIYRDFDRWPPRSSRRGNGEKDEIVFEDICRNMVFIGMVGIKDPLRPGVPEAVKLCQKAGVVVRMVTGDNRMTAEAIARDCGILQPNSVVLEGPEFRNMTQEQQHEIIPRLHVLARSSPEDKRILVKRLKDKGETVAVTGDGTNDAPALKMADIGFSMGIAGTEVAKEASAIILMDDNFNSIVKALKWGRAVNDAVKRFLQFQLTVNVTAVVLTFVSAVQSADQTAVLTAVQLLWVNLIMDTLAALALATDPPQESVLDRKPERKGASIISTTMWKMILGQAVYQLLITFLIYFGGAQVLPGPDDITEGQIHTLVFNTFVWMQIFNQWNNRRLDNNFNIFEGMLKNPYFLGISAIMSGGQVLIVMVGGEAFRIADEGQTPAMWGIAIVLGVLSIPVGVIIRLIPDEFLEALVPESLKRRAHSKVPGVTVSDDEERFAAYPEPLADVRDQLAWLKRFKGGRLNNLKFAMRHPRETFLPRRSPAPSREHSRSGSTARLPPATPTREDSYGSVAPTPDSRRRSRSMRSRSNSALGAATVMTGIVAGSIAAGWSPIDRRGEPDFGQFPRPSPGQESKQSVFGEQALSDEPQEIGGEGATTTATVNQDVPILSVPKPPKSPATPTAPTPKADE</sequence>
<feature type="transmembrane region" description="Helical" evidence="17">
    <location>
        <begin position="554"/>
        <end position="581"/>
    </location>
</feature>
<keyword evidence="14 17" id="KW-0472">Membrane</keyword>
<evidence type="ECO:0000256" key="14">
    <source>
        <dbReference type="ARBA" id="ARBA00023136"/>
    </source>
</evidence>
<dbReference type="CDD" id="cd02081">
    <property type="entry name" value="P-type_ATPase_Ca_PMCA-like"/>
    <property type="match status" value="1"/>
</dbReference>
<evidence type="ECO:0000256" key="15">
    <source>
        <dbReference type="ARBA" id="ARBA00048694"/>
    </source>
</evidence>
<evidence type="ECO:0000256" key="4">
    <source>
        <dbReference type="ARBA" id="ARBA00022568"/>
    </source>
</evidence>
<dbReference type="SUPFAM" id="SSF56784">
    <property type="entry name" value="HAD-like"/>
    <property type="match status" value="1"/>
</dbReference>
<reference evidence="22" key="1">
    <citation type="journal article" date="2023" name="Mol. Phylogenet. Evol.">
        <title>Genome-scale phylogeny and comparative genomics of the fungal order Sordariales.</title>
        <authorList>
            <person name="Hensen N."/>
            <person name="Bonometti L."/>
            <person name="Westerberg I."/>
            <person name="Brannstrom I.O."/>
            <person name="Guillou S."/>
            <person name="Cros-Aarteil S."/>
            <person name="Calhoun S."/>
            <person name="Haridas S."/>
            <person name="Kuo A."/>
            <person name="Mondo S."/>
            <person name="Pangilinan J."/>
            <person name="Riley R."/>
            <person name="LaButti K."/>
            <person name="Andreopoulos B."/>
            <person name="Lipzen A."/>
            <person name="Chen C."/>
            <person name="Yan M."/>
            <person name="Daum C."/>
            <person name="Ng V."/>
            <person name="Clum A."/>
            <person name="Steindorff A."/>
            <person name="Ohm R.A."/>
            <person name="Martin F."/>
            <person name="Silar P."/>
            <person name="Natvig D.O."/>
            <person name="Lalanne C."/>
            <person name="Gautier V."/>
            <person name="Ament-Velasquez S.L."/>
            <person name="Kruys A."/>
            <person name="Hutchinson M.I."/>
            <person name="Powell A.J."/>
            <person name="Barry K."/>
            <person name="Miller A.N."/>
            <person name="Grigoriev I.V."/>
            <person name="Debuchy R."/>
            <person name="Gladieux P."/>
            <person name="Hiltunen Thoren M."/>
            <person name="Johannesson H."/>
        </authorList>
    </citation>
    <scope>NUCLEOTIDE SEQUENCE</scope>
    <source>
        <strain evidence="22">CBS 532.94</strain>
    </source>
</reference>
<gene>
    <name evidence="22" type="ORF">C8A03DRAFT_11008</name>
</gene>
<organism evidence="22 23">
    <name type="scientific">Achaetomium macrosporum</name>
    <dbReference type="NCBI Taxonomy" id="79813"/>
    <lineage>
        <taxon>Eukaryota</taxon>
        <taxon>Fungi</taxon>
        <taxon>Dikarya</taxon>
        <taxon>Ascomycota</taxon>
        <taxon>Pezizomycotina</taxon>
        <taxon>Sordariomycetes</taxon>
        <taxon>Sordariomycetidae</taxon>
        <taxon>Sordariales</taxon>
        <taxon>Chaetomiaceae</taxon>
        <taxon>Achaetomium</taxon>
    </lineage>
</organism>
<keyword evidence="4 17" id="KW-0109">Calcium transport</keyword>
<dbReference type="PANTHER" id="PTHR24093:SF369">
    <property type="entry name" value="CALCIUM-TRANSPORTING ATPASE"/>
    <property type="match status" value="1"/>
</dbReference>
<feature type="transmembrane region" description="Helical" evidence="17">
    <location>
        <begin position="511"/>
        <end position="534"/>
    </location>
</feature>
<evidence type="ECO:0000256" key="7">
    <source>
        <dbReference type="ARBA" id="ARBA00022741"/>
    </source>
</evidence>
<evidence type="ECO:0000256" key="18">
    <source>
        <dbReference type="SAM" id="MobiDB-lite"/>
    </source>
</evidence>
<dbReference type="InterPro" id="IPR023214">
    <property type="entry name" value="HAD_sf"/>
</dbReference>
<dbReference type="FunFam" id="3.40.1110.10:FF:000031">
    <property type="entry name" value="Calcium-transporting ATPase"/>
    <property type="match status" value="1"/>
</dbReference>
<keyword evidence="9 17" id="KW-0067">ATP-binding</keyword>
<dbReference type="InterPro" id="IPR004014">
    <property type="entry name" value="ATPase_P-typ_cation-transptr_N"/>
</dbReference>
<dbReference type="InterPro" id="IPR023298">
    <property type="entry name" value="ATPase_P-typ_TM_dom_sf"/>
</dbReference>
<keyword evidence="3" id="KW-0926">Vacuole</keyword>
<dbReference type="InterPro" id="IPR036412">
    <property type="entry name" value="HAD-like_sf"/>
</dbReference>
<keyword evidence="6" id="KW-0479">Metal-binding</keyword>
<protein>
    <recommendedName>
        <fullName evidence="17">Calcium-transporting ATPase</fullName>
        <ecNumber evidence="17">7.2.2.10</ecNumber>
    </recommendedName>
</protein>
<dbReference type="InterPro" id="IPR006068">
    <property type="entry name" value="ATPase_P-typ_cation-transptr_C"/>
</dbReference>
<keyword evidence="23" id="KW-1185">Reference proteome</keyword>
<feature type="compositionally biased region" description="Basic and acidic residues" evidence="18">
    <location>
        <begin position="153"/>
        <end position="181"/>
    </location>
</feature>
<dbReference type="Proteomes" id="UP001303760">
    <property type="component" value="Unassembled WGS sequence"/>
</dbReference>
<keyword evidence="5 17" id="KW-0812">Transmembrane</keyword>
<feature type="transmembrane region" description="Helical" evidence="17">
    <location>
        <begin position="307"/>
        <end position="328"/>
    </location>
</feature>
<feature type="transmembrane region" description="Helical" evidence="17">
    <location>
        <begin position="1146"/>
        <end position="1166"/>
    </location>
</feature>
<dbReference type="EMBL" id="MU860004">
    <property type="protein sequence ID" value="KAK4242749.1"/>
    <property type="molecule type" value="Genomic_DNA"/>
</dbReference>
<feature type="compositionally biased region" description="Pro residues" evidence="18">
    <location>
        <begin position="1408"/>
        <end position="1420"/>
    </location>
</feature>
<dbReference type="SFLD" id="SFLDS00003">
    <property type="entry name" value="Haloacid_Dehalogenase"/>
    <property type="match status" value="1"/>
</dbReference>
<feature type="region of interest" description="Disordered" evidence="18">
    <location>
        <begin position="1347"/>
        <end position="1426"/>
    </location>
</feature>
<dbReference type="InterPro" id="IPR018303">
    <property type="entry name" value="ATPase_P-typ_P_site"/>
</dbReference>
<comment type="caution">
    <text evidence="22">The sequence shown here is derived from an EMBL/GenBank/DDBJ whole genome shotgun (WGS) entry which is preliminary data.</text>
</comment>
<feature type="region of interest" description="Disordered" evidence="18">
    <location>
        <begin position="1270"/>
        <end position="1328"/>
    </location>
</feature>
<comment type="subcellular location">
    <subcellularLocation>
        <location evidence="17">Membrane</location>
        <topology evidence="17">Multi-pass membrane protein</topology>
    </subcellularLocation>
    <subcellularLocation>
        <location evidence="1">Vacuole membrane</location>
        <topology evidence="1">Multi-pass membrane protein</topology>
    </subcellularLocation>
</comment>
<evidence type="ECO:0000256" key="1">
    <source>
        <dbReference type="ARBA" id="ARBA00004128"/>
    </source>
</evidence>
<dbReference type="Pfam" id="PF00689">
    <property type="entry name" value="Cation_ATPase_C"/>
    <property type="match status" value="1"/>
</dbReference>